<comment type="similarity">
    <text evidence="2">Belongs to the UPF0702 family.</text>
</comment>
<evidence type="ECO:0000256" key="4">
    <source>
        <dbReference type="ARBA" id="ARBA00022692"/>
    </source>
</evidence>
<keyword evidence="4 7" id="KW-0812">Transmembrane</keyword>
<evidence type="ECO:0000256" key="7">
    <source>
        <dbReference type="SAM" id="Phobius"/>
    </source>
</evidence>
<dbReference type="GO" id="GO:0005886">
    <property type="term" value="C:plasma membrane"/>
    <property type="evidence" value="ECO:0007669"/>
    <property type="project" value="UniProtKB-SubCell"/>
</dbReference>
<feature type="domain" description="YetF C-terminal" evidence="8">
    <location>
        <begin position="85"/>
        <end position="218"/>
    </location>
</feature>
<dbReference type="Proteomes" id="UP000679848">
    <property type="component" value="Chromosome"/>
</dbReference>
<evidence type="ECO:0000256" key="1">
    <source>
        <dbReference type="ARBA" id="ARBA00004651"/>
    </source>
</evidence>
<dbReference type="EMBL" id="AP023420">
    <property type="protein sequence ID" value="BCK82860.1"/>
    <property type="molecule type" value="Genomic_DNA"/>
</dbReference>
<keyword evidence="6 7" id="KW-0472">Membrane</keyword>
<evidence type="ECO:0000256" key="3">
    <source>
        <dbReference type="ARBA" id="ARBA00022475"/>
    </source>
</evidence>
<dbReference type="InterPro" id="IPR023090">
    <property type="entry name" value="UPF0702_alpha/beta_dom_sf"/>
</dbReference>
<name>A0A810Q477_9FIRM</name>
<dbReference type="PANTHER" id="PTHR34582:SF6">
    <property type="entry name" value="UPF0702 TRANSMEMBRANE PROTEIN YCAP"/>
    <property type="match status" value="1"/>
</dbReference>
<evidence type="ECO:0000313" key="10">
    <source>
        <dbReference type="Proteomes" id="UP000679848"/>
    </source>
</evidence>
<keyword evidence="10" id="KW-1185">Reference proteome</keyword>
<accession>A0A810Q477</accession>
<dbReference type="AlphaFoldDB" id="A0A810Q477"/>
<evidence type="ECO:0000313" key="9">
    <source>
        <dbReference type="EMBL" id="BCK82860.1"/>
    </source>
</evidence>
<comment type="subcellular location">
    <subcellularLocation>
        <location evidence="1">Cell membrane</location>
        <topology evidence="1">Multi-pass membrane protein</topology>
    </subcellularLocation>
</comment>
<dbReference type="RefSeq" id="WP_213542462.1">
    <property type="nucleotide sequence ID" value="NZ_AP023420.1"/>
</dbReference>
<dbReference type="Gene3D" id="3.30.240.20">
    <property type="entry name" value="bsu07140 like domains"/>
    <property type="match status" value="2"/>
</dbReference>
<keyword evidence="3" id="KW-1003">Cell membrane</keyword>
<evidence type="ECO:0000256" key="5">
    <source>
        <dbReference type="ARBA" id="ARBA00022989"/>
    </source>
</evidence>
<proteinExistence type="inferred from homology"/>
<feature type="transmembrane region" description="Helical" evidence="7">
    <location>
        <begin position="6"/>
        <end position="26"/>
    </location>
</feature>
<evidence type="ECO:0000256" key="2">
    <source>
        <dbReference type="ARBA" id="ARBA00006448"/>
    </source>
</evidence>
<dbReference type="InterPro" id="IPR007353">
    <property type="entry name" value="DUF421"/>
</dbReference>
<keyword evidence="5 7" id="KW-1133">Transmembrane helix</keyword>
<dbReference type="PANTHER" id="PTHR34582">
    <property type="entry name" value="UPF0702 TRANSMEMBRANE PROTEIN YCAP"/>
    <property type="match status" value="1"/>
</dbReference>
<organism evidence="9 10">
    <name type="scientific">Pusillibacter faecalis</name>
    <dbReference type="NCBI Taxonomy" id="2714358"/>
    <lineage>
        <taxon>Bacteria</taxon>
        <taxon>Bacillati</taxon>
        <taxon>Bacillota</taxon>
        <taxon>Clostridia</taxon>
        <taxon>Eubacteriales</taxon>
        <taxon>Oscillospiraceae</taxon>
        <taxon>Pusillibacter</taxon>
    </lineage>
</organism>
<sequence>MSEILDQIWMTSLTTLLSIAVLFLLAKLMGNKQVSQMTMFDYVVGITIGSSAAELATELENPAKPLIAMLLYGVADVLISLLTSKSLKARAVITGKPLVLLENGVIDRENLKKARLDLSEFLTYCRIGGWFDLSQLQTAVLEHNGVVSFLPKEAYRPASPEDLNLRPKQSRLQLPLVMDGRLLPENLRKAGKEETWVRRNLLRQGYQDEGEVFLALWDGGEKLTVFPIDPKKKEG</sequence>
<gene>
    <name evidence="9" type="ORF">MM59RIKEN_01790</name>
</gene>
<dbReference type="KEGG" id="pfaa:MM59RIKEN_01790"/>
<protein>
    <submittedName>
        <fullName evidence="9">DUF421 domain-containing protein</fullName>
    </submittedName>
</protein>
<evidence type="ECO:0000259" key="8">
    <source>
        <dbReference type="Pfam" id="PF04239"/>
    </source>
</evidence>
<reference evidence="9" key="1">
    <citation type="submission" date="2020-09" db="EMBL/GenBank/DDBJ databases">
        <title>New species isolated from human feces.</title>
        <authorList>
            <person name="Kitahara M."/>
            <person name="Shigeno Y."/>
            <person name="Shime M."/>
            <person name="Matsumoto Y."/>
            <person name="Nakamura S."/>
            <person name="Motooka D."/>
            <person name="Fukuoka S."/>
            <person name="Nishikawa H."/>
            <person name="Benno Y."/>
        </authorList>
    </citation>
    <scope>NUCLEOTIDE SEQUENCE</scope>
    <source>
        <strain evidence="9">MM59</strain>
    </source>
</reference>
<evidence type="ECO:0000256" key="6">
    <source>
        <dbReference type="ARBA" id="ARBA00023136"/>
    </source>
</evidence>
<dbReference type="Pfam" id="PF04239">
    <property type="entry name" value="DUF421"/>
    <property type="match status" value="1"/>
</dbReference>